<reference evidence="2 3" key="1">
    <citation type="journal article" date="2014" name="Nat. Genet.">
        <title>Genome sequence of the hot pepper provides insights into the evolution of pungency in Capsicum species.</title>
        <authorList>
            <person name="Kim S."/>
            <person name="Park M."/>
            <person name="Yeom S.I."/>
            <person name="Kim Y.M."/>
            <person name="Lee J.M."/>
            <person name="Lee H.A."/>
            <person name="Seo E."/>
            <person name="Choi J."/>
            <person name="Cheong K."/>
            <person name="Kim K.T."/>
            <person name="Jung K."/>
            <person name="Lee G.W."/>
            <person name="Oh S.K."/>
            <person name="Bae C."/>
            <person name="Kim S.B."/>
            <person name="Lee H.Y."/>
            <person name="Kim S.Y."/>
            <person name="Kim M.S."/>
            <person name="Kang B.C."/>
            <person name="Jo Y.D."/>
            <person name="Yang H.B."/>
            <person name="Jeong H.J."/>
            <person name="Kang W.H."/>
            <person name="Kwon J.K."/>
            <person name="Shin C."/>
            <person name="Lim J.Y."/>
            <person name="Park J.H."/>
            <person name="Huh J.H."/>
            <person name="Kim J.S."/>
            <person name="Kim B.D."/>
            <person name="Cohen O."/>
            <person name="Paran I."/>
            <person name="Suh M.C."/>
            <person name="Lee S.B."/>
            <person name="Kim Y.K."/>
            <person name="Shin Y."/>
            <person name="Noh S.J."/>
            <person name="Park J."/>
            <person name="Seo Y.S."/>
            <person name="Kwon S.Y."/>
            <person name="Kim H.A."/>
            <person name="Park J.M."/>
            <person name="Kim H.J."/>
            <person name="Choi S.B."/>
            <person name="Bosland P.W."/>
            <person name="Reeves G."/>
            <person name="Jo S.H."/>
            <person name="Lee B.W."/>
            <person name="Cho H.T."/>
            <person name="Choi H.S."/>
            <person name="Lee M.S."/>
            <person name="Yu Y."/>
            <person name="Do Choi Y."/>
            <person name="Park B.S."/>
            <person name="van Deynze A."/>
            <person name="Ashrafi H."/>
            <person name="Hill T."/>
            <person name="Kim W.T."/>
            <person name="Pai H.S."/>
            <person name="Ahn H.K."/>
            <person name="Yeam I."/>
            <person name="Giovannoni J.J."/>
            <person name="Rose J.K."/>
            <person name="Sorensen I."/>
            <person name="Lee S.J."/>
            <person name="Kim R.W."/>
            <person name="Choi I.Y."/>
            <person name="Choi B.S."/>
            <person name="Lim J.S."/>
            <person name="Lee Y.H."/>
            <person name="Choi D."/>
        </authorList>
    </citation>
    <scope>NUCLEOTIDE SEQUENCE [LARGE SCALE GENOMIC DNA]</scope>
    <source>
        <strain evidence="3">cv. CM334</strain>
    </source>
</reference>
<dbReference type="Gene3D" id="3.40.50.150">
    <property type="entry name" value="Vaccinia Virus protein VP39"/>
    <property type="match status" value="1"/>
</dbReference>
<dbReference type="PANTHER" id="PTHR31009">
    <property type="entry name" value="S-ADENOSYL-L-METHIONINE:CARBOXYL METHYLTRANSFERASE FAMILY PROTEIN"/>
    <property type="match status" value="1"/>
</dbReference>
<comment type="similarity">
    <text evidence="1">Belongs to the methyltransferase superfamily. Type-7 methyltransferase family.</text>
</comment>
<dbReference type="Gramene" id="PHT73953">
    <property type="protein sequence ID" value="PHT73953"/>
    <property type="gene ID" value="T459_21230"/>
</dbReference>
<sequence>MTTSFPMNAGDGPYSYFKNSHLQGMLDESLFDSFNLPMYFPSPKDMTKVVEKNGYFSIERMELTDPKSKLVDEVDAKTLMINLRVVLEGLIINHFGSEIAEET</sequence>
<keyword evidence="3" id="KW-1185">Reference proteome</keyword>
<dbReference type="InterPro" id="IPR005299">
    <property type="entry name" value="MeTrfase_7"/>
</dbReference>
<dbReference type="InterPro" id="IPR029063">
    <property type="entry name" value="SAM-dependent_MTases_sf"/>
</dbReference>
<dbReference type="KEGG" id="cann:107856668"/>
<evidence type="ECO:0000313" key="3">
    <source>
        <dbReference type="Proteomes" id="UP000222542"/>
    </source>
</evidence>
<accession>A0A1U8FMZ7</accession>
<protein>
    <submittedName>
        <fullName evidence="2">Uncharacterized protein</fullName>
    </submittedName>
</protein>
<name>A0A1U8FMZ7_CAPAN</name>
<dbReference type="AlphaFoldDB" id="A0A1U8FMZ7"/>
<gene>
    <name evidence="2" type="ORF">T459_21230</name>
</gene>
<evidence type="ECO:0000256" key="1">
    <source>
        <dbReference type="ARBA" id="ARBA00007967"/>
    </source>
</evidence>
<proteinExistence type="inferred from homology"/>
<dbReference type="OrthoDB" id="1523883at2759"/>
<comment type="caution">
    <text evidence="2">The sequence shown here is derived from an EMBL/GenBank/DDBJ whole genome shotgun (WGS) entry which is preliminary data.</text>
</comment>
<dbReference type="SUPFAM" id="SSF53335">
    <property type="entry name" value="S-adenosyl-L-methionine-dependent methyltransferases"/>
    <property type="match status" value="1"/>
</dbReference>
<dbReference type="Proteomes" id="UP000222542">
    <property type="component" value="Unassembled WGS sequence"/>
</dbReference>
<dbReference type="OMA" id="NCILHIR"/>
<organism evidence="2 3">
    <name type="scientific">Capsicum annuum</name>
    <name type="common">Capsicum pepper</name>
    <dbReference type="NCBI Taxonomy" id="4072"/>
    <lineage>
        <taxon>Eukaryota</taxon>
        <taxon>Viridiplantae</taxon>
        <taxon>Streptophyta</taxon>
        <taxon>Embryophyta</taxon>
        <taxon>Tracheophyta</taxon>
        <taxon>Spermatophyta</taxon>
        <taxon>Magnoliopsida</taxon>
        <taxon>eudicotyledons</taxon>
        <taxon>Gunneridae</taxon>
        <taxon>Pentapetalae</taxon>
        <taxon>asterids</taxon>
        <taxon>lamiids</taxon>
        <taxon>Solanales</taxon>
        <taxon>Solanaceae</taxon>
        <taxon>Solanoideae</taxon>
        <taxon>Capsiceae</taxon>
        <taxon>Capsicum</taxon>
    </lineage>
</organism>
<dbReference type="EMBL" id="AYRZ02000008">
    <property type="protein sequence ID" value="PHT73953.1"/>
    <property type="molecule type" value="Genomic_DNA"/>
</dbReference>
<reference evidence="2 3" key="2">
    <citation type="journal article" date="2017" name="Genome Biol.">
        <title>New reference genome sequences of hot pepper reveal the massive evolution of plant disease-resistance genes by retroduplication.</title>
        <authorList>
            <person name="Kim S."/>
            <person name="Park J."/>
            <person name="Yeom S.I."/>
            <person name="Kim Y.M."/>
            <person name="Seo E."/>
            <person name="Kim K.T."/>
            <person name="Kim M.S."/>
            <person name="Lee J.M."/>
            <person name="Cheong K."/>
            <person name="Shin H.S."/>
            <person name="Kim S.B."/>
            <person name="Han K."/>
            <person name="Lee J."/>
            <person name="Park M."/>
            <person name="Lee H.A."/>
            <person name="Lee H.Y."/>
            <person name="Lee Y."/>
            <person name="Oh S."/>
            <person name="Lee J.H."/>
            <person name="Choi E."/>
            <person name="Choi E."/>
            <person name="Lee S.E."/>
            <person name="Jeon J."/>
            <person name="Kim H."/>
            <person name="Choi G."/>
            <person name="Song H."/>
            <person name="Lee J."/>
            <person name="Lee S.C."/>
            <person name="Kwon J.K."/>
            <person name="Lee H.Y."/>
            <person name="Koo N."/>
            <person name="Hong Y."/>
            <person name="Kim R.W."/>
            <person name="Kang W.H."/>
            <person name="Huh J.H."/>
            <person name="Kang B.C."/>
            <person name="Yang T.J."/>
            <person name="Lee Y.H."/>
            <person name="Bennetzen J.L."/>
            <person name="Choi D."/>
        </authorList>
    </citation>
    <scope>NUCLEOTIDE SEQUENCE [LARGE SCALE GENOMIC DNA]</scope>
    <source>
        <strain evidence="3">cv. CM334</strain>
    </source>
</reference>
<dbReference type="STRING" id="4072.A0A1U8FMZ7"/>
<dbReference type="Pfam" id="PF03492">
    <property type="entry name" value="Methyltransf_7"/>
    <property type="match status" value="1"/>
</dbReference>
<evidence type="ECO:0000313" key="2">
    <source>
        <dbReference type="EMBL" id="PHT73953.1"/>
    </source>
</evidence>
<dbReference type="GO" id="GO:0008168">
    <property type="term" value="F:methyltransferase activity"/>
    <property type="evidence" value="ECO:0007669"/>
    <property type="project" value="InterPro"/>
</dbReference>